<proteinExistence type="inferred from homology"/>
<feature type="domain" description="Penicillin-binding protein transpeptidase" evidence="16">
    <location>
        <begin position="280"/>
        <end position="619"/>
    </location>
</feature>
<evidence type="ECO:0000256" key="1">
    <source>
        <dbReference type="ARBA" id="ARBA00004167"/>
    </source>
</evidence>
<reference evidence="18" key="1">
    <citation type="submission" date="2023-03" db="EMBL/GenBank/DDBJ databases">
        <title>Classification of Bisgaard taxon 6 and taxon 10 as Exercitatus varius gen. nov., spec. nov.</title>
        <authorList>
            <person name="Christensen H."/>
        </authorList>
    </citation>
    <scope>NUCLEOTIDE SEQUENCE</scope>
    <source>
        <strain evidence="18">86116</strain>
    </source>
</reference>
<accession>A0AAW6QCD1</accession>
<comment type="similarity">
    <text evidence="14">Belongs to the transpeptidase family. MrdA subfamily.</text>
</comment>
<comment type="function">
    <text evidence="14">Catalyzes cross-linking of the peptidoglycan cell wall.</text>
</comment>
<dbReference type="HAMAP" id="MF_02081">
    <property type="entry name" value="MrdA_transpept"/>
    <property type="match status" value="1"/>
</dbReference>
<evidence type="ECO:0000256" key="2">
    <source>
        <dbReference type="ARBA" id="ARBA00004236"/>
    </source>
</evidence>
<gene>
    <name evidence="14 18" type="primary">mrdA</name>
    <name evidence="18" type="ORF">P7M15_04850</name>
</gene>
<dbReference type="InterPro" id="IPR017790">
    <property type="entry name" value="Penicillin-binding_protein_2"/>
</dbReference>
<dbReference type="Gene3D" id="3.90.1310.10">
    <property type="entry name" value="Penicillin-binding protein 2a (Domain 2)"/>
    <property type="match status" value="1"/>
</dbReference>
<dbReference type="PANTHER" id="PTHR30627:SF2">
    <property type="entry name" value="PEPTIDOGLYCAN D,D-TRANSPEPTIDASE MRDA"/>
    <property type="match status" value="1"/>
</dbReference>
<feature type="domain" description="Penicillin-binding protein dimerisation" evidence="17">
    <location>
        <begin position="73"/>
        <end position="248"/>
    </location>
</feature>
<protein>
    <recommendedName>
        <fullName evidence="14">Peptidoglycan D,D-transpeptidase MrdA</fullName>
        <ecNumber evidence="14">3.4.16.4</ecNumber>
    </recommendedName>
    <alternativeName>
        <fullName evidence="14">Penicillin-binding protein 2</fullName>
        <shortName evidence="14">PBP-2</shortName>
    </alternativeName>
</protein>
<dbReference type="EMBL" id="JARQTW010000008">
    <property type="protein sequence ID" value="MDG2949850.1"/>
    <property type="molecule type" value="Genomic_DNA"/>
</dbReference>
<dbReference type="Pfam" id="PF00905">
    <property type="entry name" value="Transpeptidase"/>
    <property type="match status" value="1"/>
</dbReference>
<dbReference type="InterPro" id="IPR036138">
    <property type="entry name" value="PBP_dimer_sf"/>
</dbReference>
<dbReference type="RefSeq" id="WP_317476984.1">
    <property type="nucleotide sequence ID" value="NZ_JARQTW010000008.1"/>
</dbReference>
<keyword evidence="4 14" id="KW-0997">Cell inner membrane</keyword>
<evidence type="ECO:0000256" key="15">
    <source>
        <dbReference type="SAM" id="MobiDB-lite"/>
    </source>
</evidence>
<dbReference type="InterPro" id="IPR012338">
    <property type="entry name" value="Beta-lactam/transpept-like"/>
</dbReference>
<dbReference type="Gene3D" id="3.40.710.10">
    <property type="entry name" value="DD-peptidase/beta-lactamase superfamily"/>
    <property type="match status" value="1"/>
</dbReference>
<comment type="catalytic activity">
    <reaction evidence="14">
        <text>Preferential cleavage: (Ac)2-L-Lys-D-Ala-|-D-Ala. Also transpeptidation of peptidyl-alanyl moieties that are N-acyl substituents of D-alanine.</text>
        <dbReference type="EC" id="3.4.16.4"/>
    </reaction>
</comment>
<keyword evidence="10 14" id="KW-0573">Peptidoglycan synthesis</keyword>
<evidence type="ECO:0000256" key="14">
    <source>
        <dbReference type="HAMAP-Rule" id="MF_02081"/>
    </source>
</evidence>
<dbReference type="EC" id="3.4.16.4" evidence="14"/>
<dbReference type="Proteomes" id="UP001214976">
    <property type="component" value="Unassembled WGS sequence"/>
</dbReference>
<evidence type="ECO:0000256" key="8">
    <source>
        <dbReference type="ARBA" id="ARBA00022801"/>
    </source>
</evidence>
<dbReference type="GO" id="GO:0006508">
    <property type="term" value="P:proteolysis"/>
    <property type="evidence" value="ECO:0007669"/>
    <property type="project" value="UniProtKB-KW"/>
</dbReference>
<feature type="transmembrane region" description="Helical" evidence="14">
    <location>
        <begin position="30"/>
        <end position="51"/>
    </location>
</feature>
<evidence type="ECO:0000256" key="10">
    <source>
        <dbReference type="ARBA" id="ARBA00022984"/>
    </source>
</evidence>
<keyword evidence="12 14" id="KW-0472">Membrane</keyword>
<evidence type="ECO:0000256" key="11">
    <source>
        <dbReference type="ARBA" id="ARBA00022989"/>
    </source>
</evidence>
<dbReference type="GO" id="GO:0005886">
    <property type="term" value="C:plasma membrane"/>
    <property type="evidence" value="ECO:0007669"/>
    <property type="project" value="UniProtKB-SubCell"/>
</dbReference>
<evidence type="ECO:0000256" key="4">
    <source>
        <dbReference type="ARBA" id="ARBA00022519"/>
    </source>
</evidence>
<dbReference type="InterPro" id="IPR001460">
    <property type="entry name" value="PCN-bd_Tpept"/>
</dbReference>
<keyword evidence="11 14" id="KW-1133">Transmembrane helix</keyword>
<dbReference type="InterPro" id="IPR005311">
    <property type="entry name" value="PBP_dimer"/>
</dbReference>
<feature type="compositionally biased region" description="Polar residues" evidence="15">
    <location>
        <begin position="679"/>
        <end position="689"/>
    </location>
</feature>
<dbReference type="Pfam" id="PF03717">
    <property type="entry name" value="PBP_dimer"/>
    <property type="match status" value="1"/>
</dbReference>
<keyword evidence="3 14" id="KW-1003">Cell membrane</keyword>
<name>A0AAW6QCD1_9PAST</name>
<evidence type="ECO:0000256" key="3">
    <source>
        <dbReference type="ARBA" id="ARBA00022475"/>
    </source>
</evidence>
<organism evidence="18 19">
    <name type="scientific">Exercitatus varius</name>
    <dbReference type="NCBI Taxonomy" id="67857"/>
    <lineage>
        <taxon>Bacteria</taxon>
        <taxon>Pseudomonadati</taxon>
        <taxon>Pseudomonadota</taxon>
        <taxon>Gammaproteobacteria</taxon>
        <taxon>Pasteurellales</taxon>
        <taxon>Pasteurellaceae</taxon>
        <taxon>Exercitatus</taxon>
    </lineage>
</organism>
<evidence type="ECO:0000256" key="7">
    <source>
        <dbReference type="ARBA" id="ARBA00022692"/>
    </source>
</evidence>
<evidence type="ECO:0000256" key="9">
    <source>
        <dbReference type="ARBA" id="ARBA00022960"/>
    </source>
</evidence>
<dbReference type="GO" id="GO:0009252">
    <property type="term" value="P:peptidoglycan biosynthetic process"/>
    <property type="evidence" value="ECO:0007669"/>
    <property type="project" value="UniProtKB-UniRule"/>
</dbReference>
<dbReference type="GO" id="GO:0008360">
    <property type="term" value="P:regulation of cell shape"/>
    <property type="evidence" value="ECO:0007669"/>
    <property type="project" value="UniProtKB-KW"/>
</dbReference>
<evidence type="ECO:0000256" key="5">
    <source>
        <dbReference type="ARBA" id="ARBA00022645"/>
    </source>
</evidence>
<feature type="region of interest" description="Disordered" evidence="15">
    <location>
        <begin position="634"/>
        <end position="697"/>
    </location>
</feature>
<feature type="compositionally biased region" description="Acidic residues" evidence="15">
    <location>
        <begin position="662"/>
        <end position="672"/>
    </location>
</feature>
<evidence type="ECO:0000256" key="13">
    <source>
        <dbReference type="ARBA" id="ARBA00023316"/>
    </source>
</evidence>
<keyword evidence="8 14" id="KW-0378">Hydrolase</keyword>
<evidence type="ECO:0000313" key="19">
    <source>
        <dbReference type="Proteomes" id="UP001214976"/>
    </source>
</evidence>
<dbReference type="InterPro" id="IPR050515">
    <property type="entry name" value="Beta-lactam/transpept"/>
</dbReference>
<dbReference type="GO" id="GO:0071972">
    <property type="term" value="F:peptidoglycan L,D-transpeptidase activity"/>
    <property type="evidence" value="ECO:0007669"/>
    <property type="project" value="TreeGrafter"/>
</dbReference>
<evidence type="ECO:0000259" key="17">
    <source>
        <dbReference type="Pfam" id="PF03717"/>
    </source>
</evidence>
<dbReference type="GO" id="GO:0009002">
    <property type="term" value="F:serine-type D-Ala-D-Ala carboxypeptidase activity"/>
    <property type="evidence" value="ECO:0007669"/>
    <property type="project" value="UniProtKB-UniRule"/>
</dbReference>
<comment type="caution">
    <text evidence="14">Lacks conserved residue(s) required for the propagation of feature annotation.</text>
</comment>
<dbReference type="SUPFAM" id="SSF56601">
    <property type="entry name" value="beta-lactamase/transpeptidase-like"/>
    <property type="match status" value="1"/>
</dbReference>
<sequence length="697" mass="78123">MKFLRKLLSPPTHEPIRDNQAERNLFARRALVAFVGTLVLTAVLLVNLYHLQIVDFDKYQTRSNGNRIKLLPVPPTRGLIYDRSGTLLAENLTFFGLYIVPEKVENLDRTFDELREVVGLTDKDIEQFKKERRRSSRYTPILLKPDLTEEQIARFAVNQYNYPSLDVRPYFKRHYIYGEPLTHILGYVAKINDKDAERLKNAEKETAYAGTTDIGKLGIERYYEEQLHGQAGFEQVEINNRGKVIRKLSEQPPIAGKSIYLTLDLPLQQFIMQLLGDQKGAVVVLDPKDSSILAMVSSPSYDNNLFVGGISGADYRRLLNDENRPLYNRVTQGAYPPASTVKPFIAVSALTEGVITPGMTISDPGYWQLPNSTKRFRDWKKSGHGPTNLQKAITESSDTYFYTVAYRMGIDRLADWMKRFGFGMPTGVDIHEDTPGIMPTREWKQKRYKKTWVMGDTIPVGIGQGYWTATPLQLAKATAILVNNGKVNTPHLMKESRGSTVEPYKDPLLYEDIQEPKAEAWSAAKRGMYGVINGAGGTGRKAFAGASYVAAGKSGTAQVFSLKEGQKYNAANLKKFLHDHAWFTAFAPYENPKLIVSIILENAGGGSSNAAPVVRQIMDFYLNKRLPELMKAEEQTENGGVVPNEVPDETENLPASNNGDESAGENEQDFEENIPVILQEQNDVQQNAPLSEPKPAE</sequence>
<feature type="active site" description="Acyl-ester intermediate" evidence="14">
    <location>
        <position position="339"/>
    </location>
</feature>
<dbReference type="PANTHER" id="PTHR30627">
    <property type="entry name" value="PEPTIDOGLYCAN D,D-TRANSPEPTIDASE"/>
    <property type="match status" value="1"/>
</dbReference>
<comment type="subcellular location">
    <subcellularLocation>
        <location evidence="14">Cell inner membrane</location>
        <topology evidence="14">Single-pass membrane protein</topology>
    </subcellularLocation>
    <subcellularLocation>
        <location evidence="2">Cell membrane</location>
    </subcellularLocation>
    <subcellularLocation>
        <location evidence="1">Membrane</location>
        <topology evidence="1">Single-pass membrane protein</topology>
    </subcellularLocation>
</comment>
<dbReference type="AlphaFoldDB" id="A0AAW6QCD1"/>
<keyword evidence="6 14" id="KW-0645">Protease</keyword>
<dbReference type="GO" id="GO:0071555">
    <property type="term" value="P:cell wall organization"/>
    <property type="evidence" value="ECO:0007669"/>
    <property type="project" value="UniProtKB-KW"/>
</dbReference>
<dbReference type="FunFam" id="3.40.710.10:FF:000004">
    <property type="entry name" value="Peptidoglycan D,D-transpeptidase MrdA"/>
    <property type="match status" value="1"/>
</dbReference>
<keyword evidence="7 14" id="KW-0812">Transmembrane</keyword>
<keyword evidence="13 14" id="KW-0961">Cell wall biogenesis/degradation</keyword>
<evidence type="ECO:0000259" key="16">
    <source>
        <dbReference type="Pfam" id="PF00905"/>
    </source>
</evidence>
<keyword evidence="9 14" id="KW-0133">Cell shape</keyword>
<dbReference type="NCBIfam" id="TIGR03423">
    <property type="entry name" value="pbp2_mrdA"/>
    <property type="match status" value="1"/>
</dbReference>
<comment type="caution">
    <text evidence="18">The sequence shown here is derived from an EMBL/GenBank/DDBJ whole genome shotgun (WGS) entry which is preliminary data.</text>
</comment>
<dbReference type="Gene3D" id="3.30.1390.30">
    <property type="entry name" value="Penicillin-binding protein 2a, domain 3"/>
    <property type="match status" value="1"/>
</dbReference>
<evidence type="ECO:0000256" key="6">
    <source>
        <dbReference type="ARBA" id="ARBA00022670"/>
    </source>
</evidence>
<comment type="pathway">
    <text evidence="14">Cell wall biogenesis; peptidoglycan biosynthesis.</text>
</comment>
<dbReference type="GO" id="GO:0008658">
    <property type="term" value="F:penicillin binding"/>
    <property type="evidence" value="ECO:0007669"/>
    <property type="project" value="UniProtKB-UniRule"/>
</dbReference>
<keyword evidence="5 14" id="KW-0121">Carboxypeptidase</keyword>
<evidence type="ECO:0000256" key="12">
    <source>
        <dbReference type="ARBA" id="ARBA00023136"/>
    </source>
</evidence>
<evidence type="ECO:0000313" key="18">
    <source>
        <dbReference type="EMBL" id="MDG2949850.1"/>
    </source>
</evidence>
<dbReference type="SUPFAM" id="SSF56519">
    <property type="entry name" value="Penicillin binding protein dimerisation domain"/>
    <property type="match status" value="1"/>
</dbReference>